<comment type="caution">
    <text evidence="4">The sequence shown here is derived from an EMBL/GenBank/DDBJ whole genome shotgun (WGS) entry which is preliminary data.</text>
</comment>
<sequence>MPGRMRLARETYAGSKEPMNVTDQIALVTGANRGIGRQFVLELLERGASKVYATARRPESLDFDDTRVVPLRLDIVDHESVIAAAATARDVTLLVNNAGIATGAALVTGDVDEVHREMDTHFWGTLDVIREFSPVLAANGGGAIVNVLSALSWFAGPGTGSYSAAKAAEWNMTNGVRLELAAQGTLVQGVLLGAADTDIMAGYDGPKIDPRDVPRRSLDGLADGSIEVIVDDWTAMVKASLVGDPAAFYAQITELLGAS</sequence>
<dbReference type="PRINTS" id="PR00080">
    <property type="entry name" value="SDRFAMILY"/>
</dbReference>
<evidence type="ECO:0000313" key="4">
    <source>
        <dbReference type="EMBL" id="GII41472.1"/>
    </source>
</evidence>
<evidence type="ECO:0000313" key="5">
    <source>
        <dbReference type="Proteomes" id="UP000622547"/>
    </source>
</evidence>
<protein>
    <submittedName>
        <fullName evidence="4">Short-chain dehydrogenase</fullName>
    </submittedName>
</protein>
<dbReference type="SUPFAM" id="SSF51735">
    <property type="entry name" value="NAD(P)-binding Rossmann-fold domains"/>
    <property type="match status" value="1"/>
</dbReference>
<accession>A0A8J3UD58</accession>
<dbReference type="EMBL" id="BOOP01000034">
    <property type="protein sequence ID" value="GII41472.1"/>
    <property type="molecule type" value="Genomic_DNA"/>
</dbReference>
<dbReference type="Gene3D" id="3.40.50.720">
    <property type="entry name" value="NAD(P)-binding Rossmann-like Domain"/>
    <property type="match status" value="1"/>
</dbReference>
<proteinExistence type="inferred from homology"/>
<dbReference type="PRINTS" id="PR00081">
    <property type="entry name" value="GDHRDH"/>
</dbReference>
<dbReference type="PANTHER" id="PTHR44169">
    <property type="entry name" value="NADPH-DEPENDENT 1-ACYLDIHYDROXYACETONE PHOSPHATE REDUCTASE"/>
    <property type="match status" value="1"/>
</dbReference>
<organism evidence="4 5">
    <name type="scientific">Planotetraspora phitsanulokensis</name>
    <dbReference type="NCBI Taxonomy" id="575192"/>
    <lineage>
        <taxon>Bacteria</taxon>
        <taxon>Bacillati</taxon>
        <taxon>Actinomycetota</taxon>
        <taxon>Actinomycetes</taxon>
        <taxon>Streptosporangiales</taxon>
        <taxon>Streptosporangiaceae</taxon>
        <taxon>Planotetraspora</taxon>
    </lineage>
</organism>
<reference evidence="4 5" key="1">
    <citation type="submission" date="2021-01" db="EMBL/GenBank/DDBJ databases">
        <title>Whole genome shotgun sequence of Planotetraspora phitsanulokensis NBRC 104273.</title>
        <authorList>
            <person name="Komaki H."/>
            <person name="Tamura T."/>
        </authorList>
    </citation>
    <scope>NUCLEOTIDE SEQUENCE [LARGE SCALE GENOMIC DNA]</scope>
    <source>
        <strain evidence="4 5">NBRC 104273</strain>
    </source>
</reference>
<dbReference type="InterPro" id="IPR002347">
    <property type="entry name" value="SDR_fam"/>
</dbReference>
<dbReference type="InterPro" id="IPR036291">
    <property type="entry name" value="NAD(P)-bd_dom_sf"/>
</dbReference>
<keyword evidence="2" id="KW-0560">Oxidoreductase</keyword>
<evidence type="ECO:0000256" key="1">
    <source>
        <dbReference type="ARBA" id="ARBA00006484"/>
    </source>
</evidence>
<comment type="similarity">
    <text evidence="1 3">Belongs to the short-chain dehydrogenases/reductases (SDR) family.</text>
</comment>
<keyword evidence="5" id="KW-1185">Reference proteome</keyword>
<evidence type="ECO:0000256" key="3">
    <source>
        <dbReference type="RuleBase" id="RU000363"/>
    </source>
</evidence>
<dbReference type="Pfam" id="PF00106">
    <property type="entry name" value="adh_short"/>
    <property type="match status" value="1"/>
</dbReference>
<evidence type="ECO:0000256" key="2">
    <source>
        <dbReference type="ARBA" id="ARBA00023002"/>
    </source>
</evidence>
<name>A0A8J3UD58_9ACTN</name>
<dbReference type="AlphaFoldDB" id="A0A8J3UD58"/>
<dbReference type="GO" id="GO:0016491">
    <property type="term" value="F:oxidoreductase activity"/>
    <property type="evidence" value="ECO:0007669"/>
    <property type="project" value="UniProtKB-KW"/>
</dbReference>
<dbReference type="NCBIfam" id="NF006119">
    <property type="entry name" value="PRK08264.1-5"/>
    <property type="match status" value="1"/>
</dbReference>
<gene>
    <name evidence="4" type="ORF">Pph01_64750</name>
</gene>
<dbReference type="PANTHER" id="PTHR44169:SF6">
    <property type="entry name" value="NADPH-DEPENDENT 1-ACYLDIHYDROXYACETONE PHOSPHATE REDUCTASE"/>
    <property type="match status" value="1"/>
</dbReference>
<dbReference type="Proteomes" id="UP000622547">
    <property type="component" value="Unassembled WGS sequence"/>
</dbReference>